<dbReference type="PROSITE" id="PS51257">
    <property type="entry name" value="PROKAR_LIPOPROTEIN"/>
    <property type="match status" value="1"/>
</dbReference>
<keyword evidence="3" id="KW-1185">Reference proteome</keyword>
<comment type="caution">
    <text evidence="2">The sequence shown here is derived from an EMBL/GenBank/DDBJ whole genome shotgun (WGS) entry which is preliminary data.</text>
</comment>
<dbReference type="Proteomes" id="UP000760407">
    <property type="component" value="Unassembled WGS sequence"/>
</dbReference>
<reference evidence="2 3" key="1">
    <citation type="submission" date="2020-08" db="EMBL/GenBank/DDBJ databases">
        <title>Comparative genomics of Francisella species.</title>
        <authorList>
            <person name="Sahl J."/>
            <person name="Sjodin A."/>
            <person name="Wagner D."/>
            <person name="Forsman M."/>
        </authorList>
    </citation>
    <scope>NUCLEOTIDE SEQUENCE [LARGE SCALE GENOMIC DNA]</scope>
    <source>
        <strain evidence="2 3">F1093</strain>
    </source>
</reference>
<feature type="signal peptide" evidence="1">
    <location>
        <begin position="1"/>
        <end position="19"/>
    </location>
</feature>
<evidence type="ECO:0000313" key="2">
    <source>
        <dbReference type="EMBL" id="MBK2302192.1"/>
    </source>
</evidence>
<feature type="chain" id="PRO_5045322680" description="Lipoprotein" evidence="1">
    <location>
        <begin position="20"/>
        <end position="245"/>
    </location>
</feature>
<gene>
    <name evidence="2" type="ORF">IBE52_04625</name>
</gene>
<evidence type="ECO:0008006" key="4">
    <source>
        <dbReference type="Google" id="ProtNLM"/>
    </source>
</evidence>
<proteinExistence type="predicted"/>
<accession>A0ABS1GBM4</accession>
<dbReference type="RefSeq" id="WP_200166269.1">
    <property type="nucleotide sequence ID" value="NZ_JACTSG010000003.1"/>
</dbReference>
<evidence type="ECO:0000313" key="3">
    <source>
        <dbReference type="Proteomes" id="UP000760407"/>
    </source>
</evidence>
<protein>
    <recommendedName>
        <fullName evidence="4">Lipoprotein</fullName>
    </recommendedName>
</protein>
<organism evidence="2 3">
    <name type="scientific">Francisella philomiragia</name>
    <dbReference type="NCBI Taxonomy" id="28110"/>
    <lineage>
        <taxon>Bacteria</taxon>
        <taxon>Pseudomonadati</taxon>
        <taxon>Pseudomonadota</taxon>
        <taxon>Gammaproteobacteria</taxon>
        <taxon>Thiotrichales</taxon>
        <taxon>Francisellaceae</taxon>
        <taxon>Francisella</taxon>
    </lineage>
</organism>
<name>A0ABS1GBM4_9GAMM</name>
<keyword evidence="1" id="KW-0732">Signal</keyword>
<sequence length="245" mass="28056">MRSILVIFWTILFVSTACASDKSLNGSDLISTDVGTAYVHAMKDKENANKIVKIFNIFVKSCNKEKTQCTYQSRFYDSKGKEQLIREYTYLVKDGAVYEVDNKIVGDDGILHSLKYESDSTIQQTPLFTQKIELNKPEIIDTSNNEYSVKGVSEYTKFIPHITINGNTYKDCVQLEFKTNQHFYKGFSEDMELSGIEIYCKGIGQVKNIFNNYDTNTKEYVQKGVENFLYSVTKNTIRSKSKKSV</sequence>
<dbReference type="EMBL" id="JACTSG010000003">
    <property type="protein sequence ID" value="MBK2302192.1"/>
    <property type="molecule type" value="Genomic_DNA"/>
</dbReference>
<evidence type="ECO:0000256" key="1">
    <source>
        <dbReference type="SAM" id="SignalP"/>
    </source>
</evidence>